<gene>
    <name evidence="4" type="ORF">QYE76_064216</name>
</gene>
<dbReference type="SMART" id="SM00343">
    <property type="entry name" value="ZnF_C2HC"/>
    <property type="match status" value="1"/>
</dbReference>
<evidence type="ECO:0000313" key="4">
    <source>
        <dbReference type="EMBL" id="KAK1646411.1"/>
    </source>
</evidence>
<comment type="caution">
    <text evidence="4">The sequence shown here is derived from an EMBL/GenBank/DDBJ whole genome shotgun (WGS) entry which is preliminary data.</text>
</comment>
<keyword evidence="1" id="KW-0863">Zinc-finger</keyword>
<dbReference type="GO" id="GO:0008270">
    <property type="term" value="F:zinc ion binding"/>
    <property type="evidence" value="ECO:0007669"/>
    <property type="project" value="UniProtKB-KW"/>
</dbReference>
<dbReference type="InterPro" id="IPR036875">
    <property type="entry name" value="Znf_CCHC_sf"/>
</dbReference>
<dbReference type="AlphaFoldDB" id="A0AAD8W7E9"/>
<feature type="compositionally biased region" description="Low complexity" evidence="2">
    <location>
        <begin position="375"/>
        <end position="402"/>
    </location>
</feature>
<feature type="compositionally biased region" description="Low complexity" evidence="2">
    <location>
        <begin position="444"/>
        <end position="455"/>
    </location>
</feature>
<keyword evidence="1" id="KW-0479">Metal-binding</keyword>
<feature type="region of interest" description="Disordered" evidence="2">
    <location>
        <begin position="444"/>
        <end position="468"/>
    </location>
</feature>
<proteinExistence type="predicted"/>
<feature type="compositionally biased region" description="Polar residues" evidence="2">
    <location>
        <begin position="403"/>
        <end position="412"/>
    </location>
</feature>
<dbReference type="InterPro" id="IPR001878">
    <property type="entry name" value="Znf_CCHC"/>
</dbReference>
<sequence length="567" mass="63119">MAVRWRMVGDGGVVHGASRGPMAVSGSSDVEESRWVKGGVMERSAATGNVDVLARSGARPCTLWQMEYNYEFYQLGHGGDLMFEKDLKQLVEYLGRPYPEFFGVPLNNQSGRQPQWEVTVDLRGKLGAPIRETIWFSMAPPTRSTNQDAMLQMLHMMMADREVERAERQANLVVLQQLAQNNQGHGNQDHPGSKLKNFQNANPPMFSKTEEPLDADGEQTMENNLEVAGVEAAEKVLFATHYLSGPARAWWTSTRAMNAGQMMTWEDFKLKFSKYHVPPCLIKKMRDEFRELKQGRMPVVEYLLVNIPFADLEALVDSAIQMEGKLHQANENRKHRMMHQNGPNNAQKYRINSPGGFAPRQNNPPTQTFRPNYTNNNGGHPKPGGNNNNHHHNNNNNNNNPNTAPRTGSNAVPVTPKDKSTVTCYECGVVGHYSNECPKKLAKTAPNTAAPAQQQRRVSTRRNPNNRNGRFYHMNATEAQEALNAMQIPSHAVASCHFTMPTLLLSHLADLTMSLTFLSLLNTLDTAVDQGEQGNSQARTCPVTSRRARACTATSLDTPKRGLAGCT</sequence>
<evidence type="ECO:0000256" key="2">
    <source>
        <dbReference type="SAM" id="MobiDB-lite"/>
    </source>
</evidence>
<dbReference type="PROSITE" id="PS50158">
    <property type="entry name" value="ZF_CCHC"/>
    <property type="match status" value="1"/>
</dbReference>
<dbReference type="Pfam" id="PF00098">
    <property type="entry name" value="zf-CCHC"/>
    <property type="match status" value="1"/>
</dbReference>
<feature type="region of interest" description="Disordered" evidence="2">
    <location>
        <begin position="182"/>
        <end position="212"/>
    </location>
</feature>
<dbReference type="InterPro" id="IPR005162">
    <property type="entry name" value="Retrotrans_gag_dom"/>
</dbReference>
<feature type="compositionally biased region" description="Polar residues" evidence="2">
    <location>
        <begin position="360"/>
        <end position="374"/>
    </location>
</feature>
<feature type="region of interest" description="Disordered" evidence="2">
    <location>
        <begin position="337"/>
        <end position="417"/>
    </location>
</feature>
<organism evidence="4 5">
    <name type="scientific">Lolium multiflorum</name>
    <name type="common">Italian ryegrass</name>
    <name type="synonym">Lolium perenne subsp. multiflorum</name>
    <dbReference type="NCBI Taxonomy" id="4521"/>
    <lineage>
        <taxon>Eukaryota</taxon>
        <taxon>Viridiplantae</taxon>
        <taxon>Streptophyta</taxon>
        <taxon>Embryophyta</taxon>
        <taxon>Tracheophyta</taxon>
        <taxon>Spermatophyta</taxon>
        <taxon>Magnoliopsida</taxon>
        <taxon>Liliopsida</taxon>
        <taxon>Poales</taxon>
        <taxon>Poaceae</taxon>
        <taxon>BOP clade</taxon>
        <taxon>Pooideae</taxon>
        <taxon>Poodae</taxon>
        <taxon>Poeae</taxon>
        <taxon>Poeae Chloroplast Group 2 (Poeae type)</taxon>
        <taxon>Loliodinae</taxon>
        <taxon>Loliinae</taxon>
        <taxon>Lolium</taxon>
    </lineage>
</organism>
<keyword evidence="1" id="KW-0862">Zinc</keyword>
<feature type="domain" description="CCHC-type" evidence="3">
    <location>
        <begin position="424"/>
        <end position="439"/>
    </location>
</feature>
<name>A0AAD8W7E9_LOLMU</name>
<reference evidence="4" key="1">
    <citation type="submission" date="2023-07" db="EMBL/GenBank/DDBJ databases">
        <title>A chromosome-level genome assembly of Lolium multiflorum.</title>
        <authorList>
            <person name="Chen Y."/>
            <person name="Copetti D."/>
            <person name="Kolliker R."/>
            <person name="Studer B."/>
        </authorList>
    </citation>
    <scope>NUCLEOTIDE SEQUENCE</scope>
    <source>
        <strain evidence="4">02402/16</strain>
        <tissue evidence="4">Leaf</tissue>
    </source>
</reference>
<dbReference type="Proteomes" id="UP001231189">
    <property type="component" value="Unassembled WGS sequence"/>
</dbReference>
<dbReference type="Pfam" id="PF03732">
    <property type="entry name" value="Retrotrans_gag"/>
    <property type="match status" value="1"/>
</dbReference>
<evidence type="ECO:0000313" key="5">
    <source>
        <dbReference type="Proteomes" id="UP001231189"/>
    </source>
</evidence>
<evidence type="ECO:0000256" key="1">
    <source>
        <dbReference type="PROSITE-ProRule" id="PRU00047"/>
    </source>
</evidence>
<dbReference type="GO" id="GO:0003676">
    <property type="term" value="F:nucleic acid binding"/>
    <property type="evidence" value="ECO:0007669"/>
    <property type="project" value="InterPro"/>
</dbReference>
<dbReference type="EMBL" id="JAUUTY010000004">
    <property type="protein sequence ID" value="KAK1646411.1"/>
    <property type="molecule type" value="Genomic_DNA"/>
</dbReference>
<evidence type="ECO:0000259" key="3">
    <source>
        <dbReference type="PROSITE" id="PS50158"/>
    </source>
</evidence>
<keyword evidence="5" id="KW-1185">Reference proteome</keyword>
<protein>
    <recommendedName>
        <fullName evidence="3">CCHC-type domain-containing protein</fullName>
    </recommendedName>
</protein>
<accession>A0AAD8W7E9</accession>
<dbReference type="SUPFAM" id="SSF57756">
    <property type="entry name" value="Retrovirus zinc finger-like domains"/>
    <property type="match status" value="1"/>
</dbReference>
<dbReference type="Gene3D" id="4.10.60.10">
    <property type="entry name" value="Zinc finger, CCHC-type"/>
    <property type="match status" value="1"/>
</dbReference>